<dbReference type="EMBL" id="BART01033972">
    <property type="protein sequence ID" value="GAH13102.1"/>
    <property type="molecule type" value="Genomic_DNA"/>
</dbReference>
<gene>
    <name evidence="1" type="ORF">S01H4_58204</name>
</gene>
<evidence type="ECO:0000313" key="1">
    <source>
        <dbReference type="EMBL" id="GAH13102.1"/>
    </source>
</evidence>
<dbReference type="Pfam" id="PF05063">
    <property type="entry name" value="MT-A70"/>
    <property type="match status" value="1"/>
</dbReference>
<dbReference type="AlphaFoldDB" id="X1CZ10"/>
<dbReference type="InterPro" id="IPR007757">
    <property type="entry name" value="MT-A70-like"/>
</dbReference>
<feature type="non-terminal residue" evidence="1">
    <location>
        <position position="1"/>
    </location>
</feature>
<protein>
    <submittedName>
        <fullName evidence="1">Uncharacterized protein</fullName>
    </submittedName>
</protein>
<reference evidence="1" key="1">
    <citation type="journal article" date="2014" name="Front. Microbiol.">
        <title>High frequency of phylogenetically diverse reductive dehalogenase-homologous genes in deep subseafloor sedimentary metagenomes.</title>
        <authorList>
            <person name="Kawai M."/>
            <person name="Futagami T."/>
            <person name="Toyoda A."/>
            <person name="Takaki Y."/>
            <person name="Nishi S."/>
            <person name="Hori S."/>
            <person name="Arai W."/>
            <person name="Tsubouchi T."/>
            <person name="Morono Y."/>
            <person name="Uchiyama I."/>
            <person name="Ito T."/>
            <person name="Fujiyama A."/>
            <person name="Inagaki F."/>
            <person name="Takami H."/>
        </authorList>
    </citation>
    <scope>NUCLEOTIDE SEQUENCE</scope>
    <source>
        <strain evidence="1">Expedition CK06-06</strain>
    </source>
</reference>
<proteinExistence type="predicted"/>
<name>X1CZ10_9ZZZZ</name>
<organism evidence="1">
    <name type="scientific">marine sediment metagenome</name>
    <dbReference type="NCBI Taxonomy" id="412755"/>
    <lineage>
        <taxon>unclassified sequences</taxon>
        <taxon>metagenomes</taxon>
        <taxon>ecological metagenomes</taxon>
    </lineage>
</organism>
<accession>X1CZ10</accession>
<sequence>SVFTEKRGRHSRKPDVFYKTLKQNTQAPRIDIFAREEHDGFDVWGNEVESDIEL</sequence>
<comment type="caution">
    <text evidence="1">The sequence shown here is derived from an EMBL/GenBank/DDBJ whole genome shotgun (WGS) entry which is preliminary data.</text>
</comment>
<dbReference type="PROSITE" id="PS51143">
    <property type="entry name" value="MT_A70"/>
    <property type="match status" value="1"/>
</dbReference>